<evidence type="ECO:0000256" key="7">
    <source>
        <dbReference type="RuleBase" id="RU003346"/>
    </source>
</evidence>
<keyword evidence="3 7" id="KW-0813">Transport</keyword>
<evidence type="ECO:0000256" key="5">
    <source>
        <dbReference type="ARBA" id="ARBA00022989"/>
    </source>
</evidence>
<feature type="transmembrane region" description="Helical" evidence="8">
    <location>
        <begin position="304"/>
        <end position="322"/>
    </location>
</feature>
<feature type="chain" id="PRO_5023840835" evidence="9">
    <location>
        <begin position="17"/>
        <end position="493"/>
    </location>
</feature>
<dbReference type="PANTHER" id="PTHR48022">
    <property type="entry name" value="PLASTIDIC GLUCOSE TRANSPORTER 4"/>
    <property type="match status" value="1"/>
</dbReference>
<keyword evidence="5 8" id="KW-1133">Transmembrane helix</keyword>
<sequence>MGQLLVLSLALSAGLGTFLHGYNAGMISYIIANPHFNKFFGTDQSSAIIGAIVSVFAGGATFGSLASGLLLDKYGRRFTIQTGAVISIIGCILQASAVKLSVMLVGRIVSGFSVGMMSVGVPVYLSECAYHTSRGFVTGFAQLMILIGFVVSAWVGYAAHNVPNAENNAFTWRFPIAIAAVPAVFIAFALQWLPESPRYLVRQGMTEQAYKSMMKLYHDNTNREIIQRSVHEMSLSWKRECQIHPAMSDWGVMWIVPQWRSRVFNAMLPSILTQMTGINIITYYQAQMFTGLGLSDKGALVFQAIYHSLAPAMTMIFILFVVDSAGRKKPLLYATPLLSTLFIIFAVLNSQNQTGRNKSASSTGVAIMFLFNGVYGFSFGPVSWTYLSEVIPLRIRGKGGAIAVAIGNWTMNVLVSQISPQALDAITWRYYVVYAVFMLVVTFPAVWLCVKDTNGMTLEAIDTLFVADEPPADYINSLELGDKAINYTSAGRT</sequence>
<evidence type="ECO:0000256" key="3">
    <source>
        <dbReference type="ARBA" id="ARBA00022448"/>
    </source>
</evidence>
<proteinExistence type="inferred from homology"/>
<dbReference type="PROSITE" id="PS00217">
    <property type="entry name" value="SUGAR_TRANSPORT_2"/>
    <property type="match status" value="1"/>
</dbReference>
<keyword evidence="4 8" id="KW-0812">Transmembrane</keyword>
<evidence type="ECO:0000313" key="11">
    <source>
        <dbReference type="EMBL" id="KAA8900311.1"/>
    </source>
</evidence>
<dbReference type="InterPro" id="IPR005828">
    <property type="entry name" value="MFS_sugar_transport-like"/>
</dbReference>
<dbReference type="PANTHER" id="PTHR48022:SF80">
    <property type="entry name" value="SUGAR TRANSPORTER, PUTATIVE (AFU_ORTHOLOGUE AFUA_3G12170)-RELATED"/>
    <property type="match status" value="1"/>
</dbReference>
<dbReference type="SUPFAM" id="SSF103473">
    <property type="entry name" value="MFS general substrate transporter"/>
    <property type="match status" value="1"/>
</dbReference>
<feature type="transmembrane region" description="Helical" evidence="8">
    <location>
        <begin position="48"/>
        <end position="71"/>
    </location>
</feature>
<dbReference type="GO" id="GO:0016020">
    <property type="term" value="C:membrane"/>
    <property type="evidence" value="ECO:0007669"/>
    <property type="project" value="UniProtKB-SubCell"/>
</dbReference>
<keyword evidence="6 8" id="KW-0472">Membrane</keyword>
<feature type="transmembrane region" description="Helical" evidence="8">
    <location>
        <begin position="399"/>
        <end position="419"/>
    </location>
</feature>
<evidence type="ECO:0000256" key="6">
    <source>
        <dbReference type="ARBA" id="ARBA00023136"/>
    </source>
</evidence>
<evidence type="ECO:0000256" key="4">
    <source>
        <dbReference type="ARBA" id="ARBA00022692"/>
    </source>
</evidence>
<dbReference type="Pfam" id="PF00083">
    <property type="entry name" value="Sugar_tr"/>
    <property type="match status" value="1"/>
</dbReference>
<dbReference type="NCBIfam" id="TIGR00879">
    <property type="entry name" value="SP"/>
    <property type="match status" value="1"/>
</dbReference>
<feature type="transmembrane region" description="Helical" evidence="8">
    <location>
        <begin position="78"/>
        <end position="98"/>
    </location>
</feature>
<evidence type="ECO:0000313" key="12">
    <source>
        <dbReference type="Proteomes" id="UP000326924"/>
    </source>
</evidence>
<dbReference type="FunFam" id="1.20.1250.20:FF:000134">
    <property type="entry name" value="MFS sugar transporter protein"/>
    <property type="match status" value="1"/>
</dbReference>
<feature type="transmembrane region" description="Helical" evidence="8">
    <location>
        <begin position="331"/>
        <end position="348"/>
    </location>
</feature>
<feature type="transmembrane region" description="Helical" evidence="8">
    <location>
        <begin position="263"/>
        <end position="284"/>
    </location>
</feature>
<dbReference type="Proteomes" id="UP000326924">
    <property type="component" value="Unassembled WGS sequence"/>
</dbReference>
<feature type="transmembrane region" description="Helical" evidence="8">
    <location>
        <begin position="137"/>
        <end position="160"/>
    </location>
</feature>
<organism evidence="11 12">
    <name type="scientific">Sphaerosporella brunnea</name>
    <dbReference type="NCBI Taxonomy" id="1250544"/>
    <lineage>
        <taxon>Eukaryota</taxon>
        <taxon>Fungi</taxon>
        <taxon>Dikarya</taxon>
        <taxon>Ascomycota</taxon>
        <taxon>Pezizomycotina</taxon>
        <taxon>Pezizomycetes</taxon>
        <taxon>Pezizales</taxon>
        <taxon>Pyronemataceae</taxon>
        <taxon>Sphaerosporella</taxon>
    </lineage>
</organism>
<dbReference type="PROSITE" id="PS50850">
    <property type="entry name" value="MFS"/>
    <property type="match status" value="1"/>
</dbReference>
<evidence type="ECO:0000256" key="2">
    <source>
        <dbReference type="ARBA" id="ARBA00010992"/>
    </source>
</evidence>
<keyword evidence="9" id="KW-0732">Signal</keyword>
<feature type="transmembrane region" description="Helical" evidence="8">
    <location>
        <begin position="172"/>
        <end position="193"/>
    </location>
</feature>
<accession>A0A5J5ER67</accession>
<dbReference type="OrthoDB" id="6612291at2759"/>
<evidence type="ECO:0000256" key="9">
    <source>
        <dbReference type="SAM" id="SignalP"/>
    </source>
</evidence>
<dbReference type="AlphaFoldDB" id="A0A5J5ER67"/>
<feature type="domain" description="Major facilitator superfamily (MFS) profile" evidence="10">
    <location>
        <begin position="9"/>
        <end position="453"/>
    </location>
</feature>
<evidence type="ECO:0000256" key="1">
    <source>
        <dbReference type="ARBA" id="ARBA00004141"/>
    </source>
</evidence>
<evidence type="ECO:0000259" key="10">
    <source>
        <dbReference type="PROSITE" id="PS50850"/>
    </source>
</evidence>
<comment type="subcellular location">
    <subcellularLocation>
        <location evidence="1">Membrane</location>
        <topology evidence="1">Multi-pass membrane protein</topology>
    </subcellularLocation>
</comment>
<reference evidence="11 12" key="1">
    <citation type="submission" date="2019-09" db="EMBL/GenBank/DDBJ databases">
        <title>Draft genome of the ectomycorrhizal ascomycete Sphaerosporella brunnea.</title>
        <authorList>
            <consortium name="DOE Joint Genome Institute"/>
            <person name="Benucci G.M."/>
            <person name="Marozzi G."/>
            <person name="Antonielli L."/>
            <person name="Sanchez S."/>
            <person name="Marco P."/>
            <person name="Wang X."/>
            <person name="Falini L.B."/>
            <person name="Barry K."/>
            <person name="Haridas S."/>
            <person name="Lipzen A."/>
            <person name="Labutti K."/>
            <person name="Grigoriev I.V."/>
            <person name="Murat C."/>
            <person name="Martin F."/>
            <person name="Albertini E."/>
            <person name="Donnini D."/>
            <person name="Bonito G."/>
        </authorList>
    </citation>
    <scope>NUCLEOTIDE SEQUENCE [LARGE SCALE GENOMIC DNA]</scope>
    <source>
        <strain evidence="11 12">Sb_GMNB300</strain>
    </source>
</reference>
<feature type="transmembrane region" description="Helical" evidence="8">
    <location>
        <begin position="431"/>
        <end position="450"/>
    </location>
</feature>
<keyword evidence="12" id="KW-1185">Reference proteome</keyword>
<dbReference type="InterPro" id="IPR003663">
    <property type="entry name" value="Sugar/inositol_transpt"/>
</dbReference>
<dbReference type="PROSITE" id="PS00216">
    <property type="entry name" value="SUGAR_TRANSPORT_1"/>
    <property type="match status" value="2"/>
</dbReference>
<comment type="similarity">
    <text evidence="2 7">Belongs to the major facilitator superfamily. Sugar transporter (TC 2.A.1.1) family.</text>
</comment>
<dbReference type="InterPro" id="IPR036259">
    <property type="entry name" value="MFS_trans_sf"/>
</dbReference>
<protein>
    <submittedName>
        <fullName evidence="11">General substrate transporter</fullName>
    </submittedName>
</protein>
<feature type="signal peptide" evidence="9">
    <location>
        <begin position="1"/>
        <end position="16"/>
    </location>
</feature>
<dbReference type="PRINTS" id="PR00171">
    <property type="entry name" value="SUGRTRNSPORT"/>
</dbReference>
<dbReference type="InterPro" id="IPR005829">
    <property type="entry name" value="Sugar_transporter_CS"/>
</dbReference>
<dbReference type="GO" id="GO:0005351">
    <property type="term" value="F:carbohydrate:proton symporter activity"/>
    <property type="evidence" value="ECO:0007669"/>
    <property type="project" value="TreeGrafter"/>
</dbReference>
<dbReference type="InterPro" id="IPR050360">
    <property type="entry name" value="MFS_Sugar_Transporters"/>
</dbReference>
<feature type="transmembrane region" description="Helical" evidence="8">
    <location>
        <begin position="104"/>
        <end position="125"/>
    </location>
</feature>
<dbReference type="EMBL" id="VXIS01000155">
    <property type="protein sequence ID" value="KAA8900311.1"/>
    <property type="molecule type" value="Genomic_DNA"/>
</dbReference>
<name>A0A5J5ER67_9PEZI</name>
<dbReference type="InterPro" id="IPR020846">
    <property type="entry name" value="MFS_dom"/>
</dbReference>
<evidence type="ECO:0000256" key="8">
    <source>
        <dbReference type="SAM" id="Phobius"/>
    </source>
</evidence>
<comment type="caution">
    <text evidence="11">The sequence shown here is derived from an EMBL/GenBank/DDBJ whole genome shotgun (WGS) entry which is preliminary data.</text>
</comment>
<gene>
    <name evidence="11" type="ORF">FN846DRAFT_899791</name>
</gene>
<dbReference type="Gene3D" id="1.20.1250.20">
    <property type="entry name" value="MFS general substrate transporter like domains"/>
    <property type="match status" value="1"/>
</dbReference>
<feature type="transmembrane region" description="Helical" evidence="8">
    <location>
        <begin position="360"/>
        <end position="387"/>
    </location>
</feature>
<dbReference type="InParanoid" id="A0A5J5ER67"/>